<dbReference type="GO" id="GO:0080153">
    <property type="term" value="P:negative regulation of reductive pentose-phosphate cycle"/>
    <property type="evidence" value="ECO:0007669"/>
    <property type="project" value="TreeGrafter"/>
</dbReference>
<dbReference type="Pfam" id="PF02672">
    <property type="entry name" value="CP12"/>
    <property type="match status" value="1"/>
</dbReference>
<dbReference type="Proteomes" id="UP000807159">
    <property type="component" value="Chromosome 2"/>
</dbReference>
<reference evidence="4" key="1">
    <citation type="journal article" date="2021" name="J. Hered.">
        <title>Genome Assembly of Salicaceae Populus deltoides (Eastern Cottonwood) I-69 Based on Nanopore Sequencing and Hi-C Technologies.</title>
        <authorList>
            <person name="Bai S."/>
            <person name="Wu H."/>
            <person name="Zhang J."/>
            <person name="Pan Z."/>
            <person name="Zhao W."/>
            <person name="Li Z."/>
            <person name="Tong C."/>
        </authorList>
    </citation>
    <scope>NUCLEOTIDE SEQUENCE</scope>
    <source>
        <tissue evidence="4">Leaf</tissue>
    </source>
</reference>
<accession>A0A8T2ZDI8</accession>
<protein>
    <recommendedName>
        <fullName evidence="3">CP12 domain-containing protein</fullName>
    </recommendedName>
</protein>
<name>A0A8T2ZDI8_POPDE</name>
<proteinExistence type="predicted"/>
<evidence type="ECO:0000259" key="3">
    <source>
        <dbReference type="SMART" id="SM01093"/>
    </source>
</evidence>
<feature type="region of interest" description="Disordered" evidence="2">
    <location>
        <begin position="1"/>
        <end position="34"/>
    </location>
</feature>
<evidence type="ECO:0000256" key="1">
    <source>
        <dbReference type="PIRSR" id="PIRSR639314-50"/>
    </source>
</evidence>
<keyword evidence="1" id="KW-1015">Disulfide bond</keyword>
<dbReference type="InterPro" id="IPR003823">
    <property type="entry name" value="CP12_dom"/>
</dbReference>
<gene>
    <name evidence="4" type="ORF">H0E87_003685</name>
</gene>
<dbReference type="AlphaFoldDB" id="A0A8T2ZDI8"/>
<dbReference type="InterPro" id="IPR039314">
    <property type="entry name" value="CP12-like"/>
</dbReference>
<dbReference type="SMART" id="SM01093">
    <property type="entry name" value="CP12"/>
    <property type="match status" value="1"/>
</dbReference>
<dbReference type="EMBL" id="JACEGQ020000002">
    <property type="protein sequence ID" value="KAH8514922.1"/>
    <property type="molecule type" value="Genomic_DNA"/>
</dbReference>
<feature type="disulfide bond" evidence="1">
    <location>
        <begin position="129"/>
        <end position="138"/>
    </location>
</feature>
<dbReference type="PANTHER" id="PTHR33921">
    <property type="entry name" value="CALVIN CYCLE PROTEIN CP12-2, CHLOROPLASTIC"/>
    <property type="match status" value="1"/>
</dbReference>
<feature type="compositionally biased region" description="Polar residues" evidence="2">
    <location>
        <begin position="1"/>
        <end position="10"/>
    </location>
</feature>
<keyword evidence="5" id="KW-1185">Reference proteome</keyword>
<dbReference type="GO" id="GO:0009507">
    <property type="term" value="C:chloroplast"/>
    <property type="evidence" value="ECO:0007669"/>
    <property type="project" value="TreeGrafter"/>
</dbReference>
<feature type="disulfide bond" evidence="1">
    <location>
        <begin position="169"/>
        <end position="178"/>
    </location>
</feature>
<comment type="caution">
    <text evidence="4">The sequence shown here is derived from an EMBL/GenBank/DDBJ whole genome shotgun (WGS) entry which is preliminary data.</text>
</comment>
<evidence type="ECO:0000313" key="4">
    <source>
        <dbReference type="EMBL" id="KAH8514922.1"/>
    </source>
</evidence>
<sequence>METPLSLTTDSGGGGGRPSCQGREAVLRRGKRRKKRMASLSMILSSSNFSSRSDVFGNKLFNGRSLAVKGTGREWDGSKRVMKEARVKAKMGGGGGGGGGVAKFKGTQMREKQLTEMIEKKVVEAKEVCEGDGTSDECKVAWDEVEEVSQAKADFRRRLEKQDPLEYYCQDNPETDECRVYED</sequence>
<feature type="domain" description="CP12" evidence="3">
    <location>
        <begin position="114"/>
        <end position="183"/>
    </location>
</feature>
<evidence type="ECO:0000256" key="2">
    <source>
        <dbReference type="SAM" id="MobiDB-lite"/>
    </source>
</evidence>
<dbReference type="PANTHER" id="PTHR33921:SF16">
    <property type="entry name" value="CALVIN CYCLE PROTEIN CP12-3, CHLOROPLASTIC"/>
    <property type="match status" value="1"/>
</dbReference>
<organism evidence="4 5">
    <name type="scientific">Populus deltoides</name>
    <name type="common">Eastern poplar</name>
    <name type="synonym">Eastern cottonwood</name>
    <dbReference type="NCBI Taxonomy" id="3696"/>
    <lineage>
        <taxon>Eukaryota</taxon>
        <taxon>Viridiplantae</taxon>
        <taxon>Streptophyta</taxon>
        <taxon>Embryophyta</taxon>
        <taxon>Tracheophyta</taxon>
        <taxon>Spermatophyta</taxon>
        <taxon>Magnoliopsida</taxon>
        <taxon>eudicotyledons</taxon>
        <taxon>Gunneridae</taxon>
        <taxon>Pentapetalae</taxon>
        <taxon>rosids</taxon>
        <taxon>fabids</taxon>
        <taxon>Malpighiales</taxon>
        <taxon>Salicaceae</taxon>
        <taxon>Saliceae</taxon>
        <taxon>Populus</taxon>
    </lineage>
</organism>
<evidence type="ECO:0000313" key="5">
    <source>
        <dbReference type="Proteomes" id="UP000807159"/>
    </source>
</evidence>